<organism evidence="2 3">
    <name type="scientific">Marinobacter profundi</name>
    <dbReference type="NCBI Taxonomy" id="2666256"/>
    <lineage>
        <taxon>Bacteria</taxon>
        <taxon>Pseudomonadati</taxon>
        <taxon>Pseudomonadota</taxon>
        <taxon>Gammaproteobacteria</taxon>
        <taxon>Pseudomonadales</taxon>
        <taxon>Marinobacteraceae</taxon>
        <taxon>Marinobacter</taxon>
    </lineage>
</organism>
<dbReference type="InterPro" id="IPR040832">
    <property type="entry name" value="TTHB210-like_dom"/>
</dbReference>
<comment type="caution">
    <text evidence="2">The sequence shown here is derived from an EMBL/GenBank/DDBJ whole genome shotgun (WGS) entry which is preliminary data.</text>
</comment>
<evidence type="ECO:0000259" key="1">
    <source>
        <dbReference type="Pfam" id="PF18197"/>
    </source>
</evidence>
<dbReference type="AlphaFoldDB" id="A0A2G1UMA7"/>
<dbReference type="EMBL" id="NTFH01000006">
    <property type="protein sequence ID" value="PHQ15550.1"/>
    <property type="molecule type" value="Genomic_DNA"/>
</dbReference>
<evidence type="ECO:0000313" key="2">
    <source>
        <dbReference type="EMBL" id="PHQ15550.1"/>
    </source>
</evidence>
<accession>A0A2G1UMA7</accession>
<keyword evidence="3" id="KW-1185">Reference proteome</keyword>
<proteinExistence type="predicted"/>
<dbReference type="CDD" id="cd11669">
    <property type="entry name" value="TTHB210-like"/>
    <property type="match status" value="1"/>
</dbReference>
<name>A0A2G1UMA7_9GAMM</name>
<reference evidence="2 3" key="1">
    <citation type="submission" date="2017-09" db="EMBL/GenBank/DDBJ databases">
        <title>The draft genome sequences of Marinobacter sp. PWS21.</title>
        <authorList>
            <person name="Cao J."/>
        </authorList>
    </citation>
    <scope>NUCLEOTIDE SEQUENCE [LARGE SCALE GENOMIC DNA]</scope>
    <source>
        <strain evidence="2 3">PWS21</strain>
    </source>
</reference>
<gene>
    <name evidence="2" type="ORF">CLH61_07740</name>
</gene>
<evidence type="ECO:0000313" key="3">
    <source>
        <dbReference type="Proteomes" id="UP000231409"/>
    </source>
</evidence>
<dbReference type="Pfam" id="PF18197">
    <property type="entry name" value="TTHB210-like"/>
    <property type="match status" value="1"/>
</dbReference>
<feature type="domain" description="TTHB210-like" evidence="1">
    <location>
        <begin position="17"/>
        <end position="67"/>
    </location>
</feature>
<sequence>MAVGNGTARVIVATNDRDEPTVLSVVLSAAALQGLPEASPSQAVWVYGLKLPAAAPDTGFSHVMLDWNPAGHPPADIYTVAHFDVHFYVIDEAAQNAITFVGADREAAMQAPDQALMASGYVIPPDTEVERMGIHAIDPAGGEFHGQGFSHTFIYGYHKGELVFVEPMVSLAFLQSEPEVTVPVRVPERYSFGAWYPTGYGIGFDRINNEYRIDLTGLQRFRVPVPAGTQAASSH</sequence>
<dbReference type="InterPro" id="IPR033786">
    <property type="entry name" value="TTHB210-like"/>
</dbReference>
<dbReference type="Proteomes" id="UP000231409">
    <property type="component" value="Unassembled WGS sequence"/>
</dbReference>
<protein>
    <recommendedName>
        <fullName evidence="1">TTHB210-like domain-containing protein</fullName>
    </recommendedName>
</protein>